<proteinExistence type="predicted"/>
<evidence type="ECO:0000256" key="1">
    <source>
        <dbReference type="SAM" id="Phobius"/>
    </source>
</evidence>
<name>A0A0E9XDD0_ANGAN</name>
<sequence length="58" mass="6538">MMSCFTAPCMDQVVEVSLVLVVSSFSVIAFVKVILSIFSVWVSIIFIMTFSVKYFLPH</sequence>
<reference evidence="2" key="1">
    <citation type="submission" date="2014-11" db="EMBL/GenBank/DDBJ databases">
        <authorList>
            <person name="Amaro Gonzalez C."/>
        </authorList>
    </citation>
    <scope>NUCLEOTIDE SEQUENCE</scope>
</reference>
<feature type="transmembrane region" description="Helical" evidence="1">
    <location>
        <begin position="12"/>
        <end position="31"/>
    </location>
</feature>
<keyword evidence="1" id="KW-0812">Transmembrane</keyword>
<feature type="transmembrane region" description="Helical" evidence="1">
    <location>
        <begin position="37"/>
        <end position="56"/>
    </location>
</feature>
<keyword evidence="1" id="KW-1133">Transmembrane helix</keyword>
<organism evidence="2">
    <name type="scientific">Anguilla anguilla</name>
    <name type="common">European freshwater eel</name>
    <name type="synonym">Muraena anguilla</name>
    <dbReference type="NCBI Taxonomy" id="7936"/>
    <lineage>
        <taxon>Eukaryota</taxon>
        <taxon>Metazoa</taxon>
        <taxon>Chordata</taxon>
        <taxon>Craniata</taxon>
        <taxon>Vertebrata</taxon>
        <taxon>Euteleostomi</taxon>
        <taxon>Actinopterygii</taxon>
        <taxon>Neopterygii</taxon>
        <taxon>Teleostei</taxon>
        <taxon>Anguilliformes</taxon>
        <taxon>Anguillidae</taxon>
        <taxon>Anguilla</taxon>
    </lineage>
</organism>
<keyword evidence="1" id="KW-0472">Membrane</keyword>
<dbReference type="AlphaFoldDB" id="A0A0E9XDD0"/>
<protein>
    <submittedName>
        <fullName evidence="2">Uncharacterized protein</fullName>
    </submittedName>
</protein>
<dbReference type="EMBL" id="GBXM01008752">
    <property type="protein sequence ID" value="JAH99825.1"/>
    <property type="molecule type" value="Transcribed_RNA"/>
</dbReference>
<accession>A0A0E9XDD0</accession>
<reference evidence="2" key="2">
    <citation type="journal article" date="2015" name="Fish Shellfish Immunol.">
        <title>Early steps in the European eel (Anguilla anguilla)-Vibrio vulnificus interaction in the gills: Role of the RtxA13 toxin.</title>
        <authorList>
            <person name="Callol A."/>
            <person name="Pajuelo D."/>
            <person name="Ebbesson L."/>
            <person name="Teles M."/>
            <person name="MacKenzie S."/>
            <person name="Amaro C."/>
        </authorList>
    </citation>
    <scope>NUCLEOTIDE SEQUENCE</scope>
</reference>
<evidence type="ECO:0000313" key="2">
    <source>
        <dbReference type="EMBL" id="JAH99825.1"/>
    </source>
</evidence>